<evidence type="ECO:0000313" key="2">
    <source>
        <dbReference type="Proteomes" id="UP000054549"/>
    </source>
</evidence>
<dbReference type="Proteomes" id="UP000054549">
    <property type="component" value="Unassembled WGS sequence"/>
</dbReference>
<dbReference type="AlphaFoldDB" id="A0A0C2STL5"/>
<accession>A0A0C2STL5</accession>
<dbReference type="HOGENOM" id="CLU_2978640_0_0_1"/>
<evidence type="ECO:0000313" key="1">
    <source>
        <dbReference type="EMBL" id="KIL66720.1"/>
    </source>
</evidence>
<proteinExistence type="predicted"/>
<protein>
    <submittedName>
        <fullName evidence="1">Uncharacterized protein</fullName>
    </submittedName>
</protein>
<keyword evidence="2" id="KW-1185">Reference proteome</keyword>
<dbReference type="EMBL" id="KN818234">
    <property type="protein sequence ID" value="KIL66720.1"/>
    <property type="molecule type" value="Genomic_DNA"/>
</dbReference>
<name>A0A0C2STL5_AMAMK</name>
<organism evidence="1 2">
    <name type="scientific">Amanita muscaria (strain Koide BX008)</name>
    <dbReference type="NCBI Taxonomy" id="946122"/>
    <lineage>
        <taxon>Eukaryota</taxon>
        <taxon>Fungi</taxon>
        <taxon>Dikarya</taxon>
        <taxon>Basidiomycota</taxon>
        <taxon>Agaricomycotina</taxon>
        <taxon>Agaricomycetes</taxon>
        <taxon>Agaricomycetidae</taxon>
        <taxon>Agaricales</taxon>
        <taxon>Pluteineae</taxon>
        <taxon>Amanitaceae</taxon>
        <taxon>Amanita</taxon>
    </lineage>
</organism>
<sequence length="58" mass="6318">MELSFVVATDPHPVSNTSPMAISQRSATLVLSKHGLIVVRPPHVDLNMEHLKITTTSL</sequence>
<gene>
    <name evidence="1" type="ORF">M378DRAFT_160196</name>
</gene>
<reference evidence="1 2" key="1">
    <citation type="submission" date="2014-04" db="EMBL/GenBank/DDBJ databases">
        <title>Evolutionary Origins and Diversification of the Mycorrhizal Mutualists.</title>
        <authorList>
            <consortium name="DOE Joint Genome Institute"/>
            <consortium name="Mycorrhizal Genomics Consortium"/>
            <person name="Kohler A."/>
            <person name="Kuo A."/>
            <person name="Nagy L.G."/>
            <person name="Floudas D."/>
            <person name="Copeland A."/>
            <person name="Barry K.W."/>
            <person name="Cichocki N."/>
            <person name="Veneault-Fourrey C."/>
            <person name="LaButti K."/>
            <person name="Lindquist E.A."/>
            <person name="Lipzen A."/>
            <person name="Lundell T."/>
            <person name="Morin E."/>
            <person name="Murat C."/>
            <person name="Riley R."/>
            <person name="Ohm R."/>
            <person name="Sun H."/>
            <person name="Tunlid A."/>
            <person name="Henrissat B."/>
            <person name="Grigoriev I.V."/>
            <person name="Hibbett D.S."/>
            <person name="Martin F."/>
        </authorList>
    </citation>
    <scope>NUCLEOTIDE SEQUENCE [LARGE SCALE GENOMIC DNA]</scope>
    <source>
        <strain evidence="1 2">Koide BX008</strain>
    </source>
</reference>
<dbReference type="InParanoid" id="A0A0C2STL5"/>